<dbReference type="RefSeq" id="XP_031006781.1">
    <property type="nucleotide sequence ID" value="XM_031150160.1"/>
</dbReference>
<dbReference type="Proteomes" id="UP000431533">
    <property type="component" value="Unassembled WGS sequence"/>
</dbReference>
<gene>
    <name evidence="2" type="primary">PCR7</name>
    <name evidence="2" type="ORF">LHYA1_G005211</name>
</gene>
<dbReference type="GeneID" id="41985409"/>
<accession>A0A8H8R3X4</accession>
<dbReference type="InterPro" id="IPR006461">
    <property type="entry name" value="PLAC_motif_containing"/>
</dbReference>
<dbReference type="AlphaFoldDB" id="A0A8H8R3X4"/>
<feature type="region of interest" description="Disordered" evidence="1">
    <location>
        <begin position="174"/>
        <end position="193"/>
    </location>
</feature>
<reference evidence="2 3" key="1">
    <citation type="submission" date="2018-05" db="EMBL/GenBank/DDBJ databases">
        <title>Genome sequencing and assembly of the regulated plant pathogen Lachnellula willkommii and related sister species for the development of diagnostic species identification markers.</title>
        <authorList>
            <person name="Giroux E."/>
            <person name="Bilodeau G."/>
        </authorList>
    </citation>
    <scope>NUCLEOTIDE SEQUENCE [LARGE SCALE GENOMIC DNA]</scope>
    <source>
        <strain evidence="2 3">CBS 185.66</strain>
    </source>
</reference>
<dbReference type="Pfam" id="PF04749">
    <property type="entry name" value="PLAC8"/>
    <property type="match status" value="1"/>
</dbReference>
<protein>
    <submittedName>
        <fullName evidence="2">Protein plant cadmium resistance 7-like</fullName>
    </submittedName>
</protein>
<feature type="compositionally biased region" description="Low complexity" evidence="1">
    <location>
        <begin position="16"/>
        <end position="26"/>
    </location>
</feature>
<keyword evidence="3" id="KW-1185">Reference proteome</keyword>
<feature type="region of interest" description="Disordered" evidence="1">
    <location>
        <begin position="1"/>
        <end position="26"/>
    </location>
</feature>
<dbReference type="PANTHER" id="PTHR15907">
    <property type="entry name" value="DUF614 FAMILY PROTEIN-RELATED"/>
    <property type="match status" value="1"/>
</dbReference>
<organism evidence="2 3">
    <name type="scientific">Lachnellula hyalina</name>
    <dbReference type="NCBI Taxonomy" id="1316788"/>
    <lineage>
        <taxon>Eukaryota</taxon>
        <taxon>Fungi</taxon>
        <taxon>Dikarya</taxon>
        <taxon>Ascomycota</taxon>
        <taxon>Pezizomycotina</taxon>
        <taxon>Leotiomycetes</taxon>
        <taxon>Helotiales</taxon>
        <taxon>Lachnaceae</taxon>
        <taxon>Lachnellula</taxon>
    </lineage>
</organism>
<evidence type="ECO:0000256" key="1">
    <source>
        <dbReference type="SAM" id="MobiDB-lite"/>
    </source>
</evidence>
<dbReference type="NCBIfam" id="TIGR01571">
    <property type="entry name" value="A_thal_Cys_rich"/>
    <property type="match status" value="1"/>
</dbReference>
<evidence type="ECO:0000313" key="2">
    <source>
        <dbReference type="EMBL" id="TVY27993.1"/>
    </source>
</evidence>
<evidence type="ECO:0000313" key="3">
    <source>
        <dbReference type="Proteomes" id="UP000431533"/>
    </source>
</evidence>
<dbReference type="OrthoDB" id="1045822at2759"/>
<comment type="caution">
    <text evidence="2">The sequence shown here is derived from an EMBL/GenBank/DDBJ whole genome shotgun (WGS) entry which is preliminary data.</text>
</comment>
<proteinExistence type="predicted"/>
<sequence>MSEVKEAPPTTPITKQPVPQSQPVDSPAYKQITAVTGTEKWTNGLFDCFTGDDNLCLKGFCCPCFVFGKTQARIRDPSLASYERVNNDCLLWCGANCCQASWITTADWHRLRVHSLTFLKRSEIRSAYNIQGDHMIDCLSSAFCHCCALIQQEKEVIRKNALRASDQDKGYQAPVGMSMNVGAEPGPGPGPGQ</sequence>
<name>A0A8H8R3X4_9HELO</name>
<dbReference type="EMBL" id="QGMH01000038">
    <property type="protein sequence ID" value="TVY27993.1"/>
    <property type="molecule type" value="Genomic_DNA"/>
</dbReference>